<evidence type="ECO:0000256" key="2">
    <source>
        <dbReference type="ARBA" id="ARBA00022741"/>
    </source>
</evidence>
<sequence length="533" mass="56751">MTRILDGRAVIDGVDLVVPPGARVGLIGENGAGKSTLLRLLAGVDAPDGGTIEVPAPVGYLPQEVAVHGSAPVASLIEDARAPLRALERRLEAAASALAAGTDPSAGDEYAAALADAEAAELWSWESRRDALLDGFGLAAVPLSTPLGEVSGGQRSRIALLALLLARPATLLLDEPSNHLDDAAVALLVRELRAWPGPVLFASHDRAFLDEVATELVDLDPSRRRATGENGGGMATRYGGGFSDYLVERALERERWEARAELERREERRLREAASSGARALVGRAPRAPRDNDKFIVHFKGARRDAATRRRLRDAEQRLAAFERDRVDAPPAALTFAGIPRGTVAPADQRLVSLDEVSVDGRLAPVSLALAGNDRLLVTGANGAGKSTLISVLAGELAPAAGRRHTRRGLRVATLAQDVRFADLGATPRALYERAAGARRAETVPLVGLGLVAPRDIDRPVGMLSVGQQRRLALALVIAKPPHVFLLDEPTNHLSLQLAGELEEALGTYPGAVVVASHDRWLRSRWEGRVLRL</sequence>
<feature type="domain" description="ABC transporter" evidence="4">
    <location>
        <begin position="2"/>
        <end position="246"/>
    </location>
</feature>
<evidence type="ECO:0000256" key="1">
    <source>
        <dbReference type="ARBA" id="ARBA00022737"/>
    </source>
</evidence>
<dbReference type="InterPro" id="IPR027417">
    <property type="entry name" value="P-loop_NTPase"/>
</dbReference>
<dbReference type="SMART" id="SM00382">
    <property type="entry name" value="AAA"/>
    <property type="match status" value="2"/>
</dbReference>
<name>A0A4Q7LJ32_9MICO</name>
<dbReference type="OrthoDB" id="3239744at2"/>
<keyword evidence="3 5" id="KW-0067">ATP-binding</keyword>
<keyword evidence="2" id="KW-0547">Nucleotide-binding</keyword>
<accession>A0A4Q7LJ32</accession>
<keyword evidence="1" id="KW-0677">Repeat</keyword>
<dbReference type="InterPro" id="IPR003439">
    <property type="entry name" value="ABC_transporter-like_ATP-bd"/>
</dbReference>
<dbReference type="SUPFAM" id="SSF52540">
    <property type="entry name" value="P-loop containing nucleoside triphosphate hydrolases"/>
    <property type="match status" value="2"/>
</dbReference>
<dbReference type="PROSITE" id="PS50893">
    <property type="entry name" value="ABC_TRANSPORTER_2"/>
    <property type="match status" value="2"/>
</dbReference>
<reference evidence="5 6" key="1">
    <citation type="journal article" date="2015" name="Stand. Genomic Sci.">
        <title>Genomic Encyclopedia of Bacterial and Archaeal Type Strains, Phase III: the genomes of soil and plant-associated and newly described type strains.</title>
        <authorList>
            <person name="Whitman W.B."/>
            <person name="Woyke T."/>
            <person name="Klenk H.P."/>
            <person name="Zhou Y."/>
            <person name="Lilburn T.G."/>
            <person name="Beck B.J."/>
            <person name="De Vos P."/>
            <person name="Vandamme P."/>
            <person name="Eisen J.A."/>
            <person name="Garrity G."/>
            <person name="Hugenholtz P."/>
            <person name="Kyrpides N.C."/>
        </authorList>
    </citation>
    <scope>NUCLEOTIDE SEQUENCE [LARGE SCALE GENOMIC DNA]</scope>
    <source>
        <strain evidence="5 6">CV2</strain>
    </source>
</reference>
<dbReference type="Pfam" id="PF00005">
    <property type="entry name" value="ABC_tran"/>
    <property type="match status" value="2"/>
</dbReference>
<dbReference type="EMBL" id="SGWW01000006">
    <property type="protein sequence ID" value="RZS53498.1"/>
    <property type="molecule type" value="Genomic_DNA"/>
</dbReference>
<dbReference type="AlphaFoldDB" id="A0A4Q7LJ32"/>
<evidence type="ECO:0000256" key="3">
    <source>
        <dbReference type="ARBA" id="ARBA00022840"/>
    </source>
</evidence>
<evidence type="ECO:0000259" key="4">
    <source>
        <dbReference type="PROSITE" id="PS50893"/>
    </source>
</evidence>
<dbReference type="InterPro" id="IPR003593">
    <property type="entry name" value="AAA+_ATPase"/>
</dbReference>
<dbReference type="Gene3D" id="3.40.50.300">
    <property type="entry name" value="P-loop containing nucleotide triphosphate hydrolases"/>
    <property type="match status" value="2"/>
</dbReference>
<dbReference type="InterPro" id="IPR017871">
    <property type="entry name" value="ABC_transporter-like_CS"/>
</dbReference>
<dbReference type="FunFam" id="3.40.50.300:FF:000011">
    <property type="entry name" value="Putative ABC transporter ATP-binding component"/>
    <property type="match status" value="1"/>
</dbReference>
<dbReference type="PANTHER" id="PTHR19211">
    <property type="entry name" value="ATP-BINDING TRANSPORT PROTEIN-RELATED"/>
    <property type="match status" value="1"/>
</dbReference>
<evidence type="ECO:0000313" key="5">
    <source>
        <dbReference type="EMBL" id="RZS53498.1"/>
    </source>
</evidence>
<dbReference type="PANTHER" id="PTHR19211:SF14">
    <property type="entry name" value="ATP-BINDING CASSETTE SUB-FAMILY F MEMBER 1"/>
    <property type="match status" value="1"/>
</dbReference>
<gene>
    <name evidence="5" type="ORF">EV141_2447</name>
</gene>
<proteinExistence type="predicted"/>
<dbReference type="RefSeq" id="WP_130486222.1">
    <property type="nucleotide sequence ID" value="NZ_SGWW01000006.1"/>
</dbReference>
<dbReference type="GO" id="GO:0016887">
    <property type="term" value="F:ATP hydrolysis activity"/>
    <property type="evidence" value="ECO:0007669"/>
    <property type="project" value="InterPro"/>
</dbReference>
<dbReference type="PROSITE" id="PS00211">
    <property type="entry name" value="ABC_TRANSPORTER_1"/>
    <property type="match status" value="2"/>
</dbReference>
<dbReference type="InterPro" id="IPR050611">
    <property type="entry name" value="ABCF"/>
</dbReference>
<comment type="caution">
    <text evidence="5">The sequence shown here is derived from an EMBL/GenBank/DDBJ whole genome shotgun (WGS) entry which is preliminary data.</text>
</comment>
<protein>
    <submittedName>
        <fullName evidence="5">Macrolide transport system ATP-binding/permease protein</fullName>
    </submittedName>
</protein>
<evidence type="ECO:0000313" key="6">
    <source>
        <dbReference type="Proteomes" id="UP000293519"/>
    </source>
</evidence>
<keyword evidence="6" id="KW-1185">Reference proteome</keyword>
<dbReference type="GO" id="GO:0005524">
    <property type="term" value="F:ATP binding"/>
    <property type="evidence" value="ECO:0007669"/>
    <property type="project" value="UniProtKB-KW"/>
</dbReference>
<dbReference type="Proteomes" id="UP000293519">
    <property type="component" value="Unassembled WGS sequence"/>
</dbReference>
<organism evidence="5 6">
    <name type="scientific">Microcella putealis</name>
    <dbReference type="NCBI Taxonomy" id="337005"/>
    <lineage>
        <taxon>Bacteria</taxon>
        <taxon>Bacillati</taxon>
        <taxon>Actinomycetota</taxon>
        <taxon>Actinomycetes</taxon>
        <taxon>Micrococcales</taxon>
        <taxon>Microbacteriaceae</taxon>
        <taxon>Microcella</taxon>
    </lineage>
</organism>
<feature type="domain" description="ABC transporter" evidence="4">
    <location>
        <begin position="344"/>
        <end position="533"/>
    </location>
</feature>